<sequence>MRDVTDTAATVRPIIASERSGVLYPDRLARYAASWTAPDPSVSSVVDHYWHVSWALDEAEELDQPVIDLPAVTLTVEEGAVPAPLVVTGVHGRAWRRTIRGRGSVFAIRLRPAGLSVLSDLTPARVADATVPITGMLDSRLHGLMQTVSAIADPGERIHTADQAIREALVERAPTSAGLLANRVLDEMREHVHNRTGVTLAERFACSERTIQRACGNTLGHGPKWLSRRVRLQEVALALVSRPTDDLSDIAADLGYTDQSHLARDFRSATGLVPDAYRRTVSDLASRTKTRSKTSD</sequence>
<dbReference type="EMBL" id="NRGX01000001">
    <property type="protein sequence ID" value="PCC19631.1"/>
    <property type="molecule type" value="Genomic_DNA"/>
</dbReference>
<accession>A0A2H1JI07</accession>
<keyword evidence="3" id="KW-0804">Transcription</keyword>
<evidence type="ECO:0000256" key="1">
    <source>
        <dbReference type="ARBA" id="ARBA00023015"/>
    </source>
</evidence>
<gene>
    <name evidence="8" type="ORF">BAURA63_02296</name>
    <name evidence="7" type="ORF">BAURA86_01632</name>
    <name evidence="6" type="ORF">CIK59_12855</name>
    <name evidence="5" type="ORF">CIK79_15830</name>
</gene>
<evidence type="ECO:0000313" key="12">
    <source>
        <dbReference type="Proteomes" id="UP000234327"/>
    </source>
</evidence>
<dbReference type="InterPro" id="IPR009057">
    <property type="entry name" value="Homeodomain-like_sf"/>
</dbReference>
<dbReference type="EMBL" id="NRHA01000014">
    <property type="protein sequence ID" value="PCC53017.1"/>
    <property type="molecule type" value="Genomic_DNA"/>
</dbReference>
<evidence type="ECO:0000256" key="3">
    <source>
        <dbReference type="ARBA" id="ARBA00023163"/>
    </source>
</evidence>
<dbReference type="InterPro" id="IPR018060">
    <property type="entry name" value="HTH_AraC"/>
</dbReference>
<dbReference type="GO" id="GO:0043565">
    <property type="term" value="F:sequence-specific DNA binding"/>
    <property type="evidence" value="ECO:0007669"/>
    <property type="project" value="InterPro"/>
</dbReference>
<name>A0A2A3X7I2_BREAU</name>
<dbReference type="SUPFAM" id="SSF46689">
    <property type="entry name" value="Homeodomain-like"/>
    <property type="match status" value="1"/>
</dbReference>
<dbReference type="EMBL" id="FXZI01000004">
    <property type="protein sequence ID" value="SMX86085.1"/>
    <property type="molecule type" value="Genomic_DNA"/>
</dbReference>
<evidence type="ECO:0000313" key="8">
    <source>
        <dbReference type="EMBL" id="SMX87090.1"/>
    </source>
</evidence>
<dbReference type="Gene3D" id="1.10.10.60">
    <property type="entry name" value="Homeodomain-like"/>
    <property type="match status" value="1"/>
</dbReference>
<dbReference type="SMART" id="SM00342">
    <property type="entry name" value="HTH_ARAC"/>
    <property type="match status" value="1"/>
</dbReference>
<proteinExistence type="predicted"/>
<dbReference type="AlphaFoldDB" id="A0A2A3X7I2"/>
<dbReference type="Proteomes" id="UP000234300">
    <property type="component" value="Unassembled WGS sequence"/>
</dbReference>
<dbReference type="InterPro" id="IPR050204">
    <property type="entry name" value="AraC_XylS_family_regulators"/>
</dbReference>
<evidence type="ECO:0000313" key="6">
    <source>
        <dbReference type="EMBL" id="PCC53017.1"/>
    </source>
</evidence>
<dbReference type="Proteomes" id="UP000234327">
    <property type="component" value="Unassembled WGS sequence"/>
</dbReference>
<dbReference type="Proteomes" id="UP000217881">
    <property type="component" value="Unassembled WGS sequence"/>
</dbReference>
<evidence type="ECO:0000313" key="9">
    <source>
        <dbReference type="Proteomes" id="UP000217881"/>
    </source>
</evidence>
<evidence type="ECO:0000313" key="11">
    <source>
        <dbReference type="Proteomes" id="UP000234300"/>
    </source>
</evidence>
<dbReference type="InterPro" id="IPR046532">
    <property type="entry name" value="DUF6597"/>
</dbReference>
<dbReference type="Proteomes" id="UP000218377">
    <property type="component" value="Unassembled WGS sequence"/>
</dbReference>
<keyword evidence="1" id="KW-0805">Transcription regulation</keyword>
<evidence type="ECO:0000256" key="2">
    <source>
        <dbReference type="ARBA" id="ARBA00023125"/>
    </source>
</evidence>
<evidence type="ECO:0000259" key="4">
    <source>
        <dbReference type="PROSITE" id="PS01124"/>
    </source>
</evidence>
<dbReference type="Pfam" id="PF12833">
    <property type="entry name" value="HTH_18"/>
    <property type="match status" value="1"/>
</dbReference>
<dbReference type="EMBL" id="FXYZ01000008">
    <property type="protein sequence ID" value="SMX87090.1"/>
    <property type="molecule type" value="Genomic_DNA"/>
</dbReference>
<keyword evidence="2 7" id="KW-0238">DNA-binding</keyword>
<accession>A0A2A3X7I2</accession>
<reference evidence="9 10" key="1">
    <citation type="journal article" date="2017" name="Elife">
        <title>Extensive horizontal gene transfer in cheese-associated bacteria.</title>
        <authorList>
            <person name="Bonham K.S."/>
            <person name="Wolfe B.E."/>
            <person name="Dutton R.J."/>
        </authorList>
    </citation>
    <scope>NUCLEOTIDE SEQUENCE [LARGE SCALE GENOMIC DNA]</scope>
    <source>
        <strain evidence="6 9">738_8</strain>
        <strain evidence="5 10">JB5</strain>
    </source>
</reference>
<dbReference type="PANTHER" id="PTHR46796">
    <property type="entry name" value="HTH-TYPE TRANSCRIPTIONAL ACTIVATOR RHAS-RELATED"/>
    <property type="match status" value="1"/>
</dbReference>
<dbReference type="PROSITE" id="PS01124">
    <property type="entry name" value="HTH_ARAC_FAMILY_2"/>
    <property type="match status" value="1"/>
</dbReference>
<dbReference type="Pfam" id="PF20240">
    <property type="entry name" value="DUF6597"/>
    <property type="match status" value="1"/>
</dbReference>
<dbReference type="GO" id="GO:0003700">
    <property type="term" value="F:DNA-binding transcription factor activity"/>
    <property type="evidence" value="ECO:0007669"/>
    <property type="project" value="InterPro"/>
</dbReference>
<protein>
    <submittedName>
        <fullName evidence="5">AraC family transcriptional regulator</fullName>
    </submittedName>
    <submittedName>
        <fullName evidence="7">AraC-type DNA-binding protein</fullName>
    </submittedName>
</protein>
<organism evidence="5 10">
    <name type="scientific">Brevibacterium aurantiacum</name>
    <dbReference type="NCBI Taxonomy" id="273384"/>
    <lineage>
        <taxon>Bacteria</taxon>
        <taxon>Bacillati</taxon>
        <taxon>Actinomycetota</taxon>
        <taxon>Actinomycetes</taxon>
        <taxon>Micrococcales</taxon>
        <taxon>Brevibacteriaceae</taxon>
        <taxon>Brevibacterium</taxon>
    </lineage>
</organism>
<reference evidence="11 12" key="2">
    <citation type="submission" date="2017-03" db="EMBL/GenBank/DDBJ databases">
        <authorList>
            <person name="Afonso C.L."/>
            <person name="Miller P.J."/>
            <person name="Scott M.A."/>
            <person name="Spackman E."/>
            <person name="Goraichik I."/>
            <person name="Dimitrov K.M."/>
            <person name="Suarez D.L."/>
            <person name="Swayne D.E."/>
        </authorList>
    </citation>
    <scope>NUCLEOTIDE SEQUENCE [LARGE SCALE GENOMIC DNA]</scope>
    <source>
        <strain evidence="8">6</strain>
        <strain evidence="12">6(3)</strain>
        <strain evidence="7">8</strain>
        <strain evidence="11">8(6)</strain>
    </source>
</reference>
<evidence type="ECO:0000313" key="5">
    <source>
        <dbReference type="EMBL" id="PCC19631.1"/>
    </source>
</evidence>
<evidence type="ECO:0000313" key="10">
    <source>
        <dbReference type="Proteomes" id="UP000218377"/>
    </source>
</evidence>
<evidence type="ECO:0000313" key="7">
    <source>
        <dbReference type="EMBL" id="SMX86085.1"/>
    </source>
</evidence>
<feature type="domain" description="HTH araC/xylS-type" evidence="4">
    <location>
        <begin position="182"/>
        <end position="280"/>
    </location>
</feature>